<dbReference type="AlphaFoldDB" id="A0A0E3USN8"/>
<accession>A0A0E3USN8</accession>
<protein>
    <recommendedName>
        <fullName evidence="2">UDP-glucuronosyltransferase</fullName>
    </recommendedName>
</protein>
<dbReference type="EMBL" id="KP995196">
    <property type="protein sequence ID" value="AKC92680.1"/>
    <property type="molecule type" value="Genomic_DNA"/>
</dbReference>
<evidence type="ECO:0008006" key="2">
    <source>
        <dbReference type="Google" id="ProtNLM"/>
    </source>
</evidence>
<organism evidence="1">
    <name type="scientific">Amycolatopsis sp. SANK 60206</name>
    <dbReference type="NCBI Taxonomy" id="1642649"/>
    <lineage>
        <taxon>Bacteria</taxon>
        <taxon>Bacillati</taxon>
        <taxon>Actinomycetota</taxon>
        <taxon>Actinomycetes</taxon>
        <taxon>Pseudonocardiales</taxon>
        <taxon>Pseudonocardiaceae</taxon>
        <taxon>Amycolatopsis</taxon>
    </lineage>
</organism>
<name>A0A0E3USN8_9PSEU</name>
<evidence type="ECO:0000313" key="1">
    <source>
        <dbReference type="EMBL" id="AKC92680.1"/>
    </source>
</evidence>
<sequence length="358" mass="39072">MIEILTSGVALGVHVPGLLLAARLRARAVPVGVSVLERLLPDDKLAVTGRMKQAFHRDFRLARTGRRVASQPADAISEAAFDKLFTSWRNRKVEHFVMFSGFWLPVVIRYRETVDATVRIDLCRVDSADSPSFPGHTPDYVRRIALADAETGTLPYSIPVTGQPPMVWADREPRVLAHGGGWGMGTYRDAVGDLTSAGFAVDVVAYEAADVTDDGVRYFMIDPDWHPWLDDGFPPFGRVCPGEPVSYRRGTDHHGSFDLLSTGMASVSKPGGGTLLDSYWSATPAVLLTPFGPHEQWNADLWESLGFGISLDRWRATGFAAGVLESLHNNLLAARGRATDYAALLASLASARDRMHSA</sequence>
<reference evidence="1" key="1">
    <citation type="journal article" date="2015" name="J. Biol. Chem.">
        <title>The biosynthesis of capuramycin-type antibiotics: identification of the A-102395 biosynthetic gene cluster, mechanism of self-resistance, and formation of uridine-5'-carboxamide.</title>
        <authorList>
            <person name="Cai W."/>
            <person name="Goswami A."/>
            <person name="Yang Z."/>
            <person name="Liu X."/>
            <person name="Green K.D."/>
            <person name="Barnard-Britson S."/>
            <person name="Baba S."/>
            <person name="Funabashi M."/>
            <person name="Nonaka K."/>
            <person name="Sunkara M."/>
            <person name="Morris A.J."/>
            <person name="Spork A.P."/>
            <person name="Ducho C."/>
            <person name="Garneau-Tsodikova S."/>
            <person name="Thorson J.S."/>
            <person name="Van Lanen S.G."/>
        </authorList>
    </citation>
    <scope>NUCLEOTIDE SEQUENCE</scope>
    <source>
        <strain evidence="1">SANK 60206</strain>
    </source>
</reference>
<proteinExistence type="predicted"/>